<evidence type="ECO:0000313" key="2">
    <source>
        <dbReference type="Proteomes" id="UP000036681"/>
    </source>
</evidence>
<evidence type="ECO:0000259" key="1">
    <source>
        <dbReference type="Pfam" id="PF00617"/>
    </source>
</evidence>
<dbReference type="InterPro" id="IPR001895">
    <property type="entry name" value="RASGEF_cat_dom"/>
</dbReference>
<dbReference type="InterPro" id="IPR023578">
    <property type="entry name" value="Ras_GEF_dom_sf"/>
</dbReference>
<reference evidence="3" key="1">
    <citation type="submission" date="2017-02" db="UniProtKB">
        <authorList>
            <consortium name="WormBaseParasite"/>
        </authorList>
    </citation>
    <scope>IDENTIFICATION</scope>
</reference>
<dbReference type="GO" id="GO:0007264">
    <property type="term" value="P:small GTPase-mediated signal transduction"/>
    <property type="evidence" value="ECO:0007669"/>
    <property type="project" value="InterPro"/>
</dbReference>
<dbReference type="PANTHER" id="PTHR14247:SF8">
    <property type="entry name" value="RAS-GEF DOMAIN-CONTAINING PROTEIN"/>
    <property type="match status" value="1"/>
</dbReference>
<sequence length="396" mass="43868">MFPRFSCFCEVDLDAKCLYWFIFRSTEDARQCNGIALLLLPQGFSMRADLIERSRSLQFLCVLSILNGNRIERCCMLSAWIHIAHALIKVFGNAFSYLTIMSALRSKTISSIVTLWTDLEPAVSERFHLELAPSVQRLIECGTLPKECSEVTVPCVQPLLDLLSSSPSSTFLNTSSLSAQIESLWKWLEMGREWALNSDRFEEAASAIYTQPATDHDNFLSTEFSLRFLFGARGCSTDARIRYQKLAAVVDAVAERARLSHWRQLESLSTNGSPPTAAVLLQLSVAAPPPFSRARRIGTCAVLTDDCRRRRPTRVNESENLCGGYHCHTFTIGWLCVVNGTPTGRRLGVGCVQCCALWGADIAAAPHAMRHCIDGTGQSHCGLIAVTSVHCLFCCT</sequence>
<dbReference type="InterPro" id="IPR051853">
    <property type="entry name" value="SH2-Ras-GEF_adapter"/>
</dbReference>
<keyword evidence="2" id="KW-1185">Reference proteome</keyword>
<dbReference type="GO" id="GO:0005085">
    <property type="term" value="F:guanyl-nucleotide exchange factor activity"/>
    <property type="evidence" value="ECO:0007669"/>
    <property type="project" value="InterPro"/>
</dbReference>
<name>A0A0M3I5E1_ASCLU</name>
<dbReference type="PANTHER" id="PTHR14247">
    <property type="entry name" value="BREAST CANCER ANTI-ESTROGEN RESISTANCE PROTEIN 3 HOMOLOG-LIKE PROTEIN"/>
    <property type="match status" value="1"/>
</dbReference>
<dbReference type="Pfam" id="PF00617">
    <property type="entry name" value="RasGEF"/>
    <property type="match status" value="1"/>
</dbReference>
<proteinExistence type="predicted"/>
<dbReference type="SUPFAM" id="SSF48366">
    <property type="entry name" value="Ras GEF"/>
    <property type="match status" value="1"/>
</dbReference>
<accession>A0A0M3I5E1</accession>
<dbReference type="InterPro" id="IPR036964">
    <property type="entry name" value="RASGEF_cat_dom_sf"/>
</dbReference>
<dbReference type="Gene3D" id="1.10.840.10">
    <property type="entry name" value="Ras guanine-nucleotide exchange factors catalytic domain"/>
    <property type="match status" value="1"/>
</dbReference>
<protein>
    <submittedName>
        <fullName evidence="3">Ras-GEF domain-containing protein</fullName>
    </submittedName>
</protein>
<dbReference type="Proteomes" id="UP000036681">
    <property type="component" value="Unplaced"/>
</dbReference>
<dbReference type="AlphaFoldDB" id="A0A0M3I5E1"/>
<organism evidence="2 3">
    <name type="scientific">Ascaris lumbricoides</name>
    <name type="common">Giant roundworm</name>
    <dbReference type="NCBI Taxonomy" id="6252"/>
    <lineage>
        <taxon>Eukaryota</taxon>
        <taxon>Metazoa</taxon>
        <taxon>Ecdysozoa</taxon>
        <taxon>Nematoda</taxon>
        <taxon>Chromadorea</taxon>
        <taxon>Rhabditida</taxon>
        <taxon>Spirurina</taxon>
        <taxon>Ascaridomorpha</taxon>
        <taxon>Ascaridoidea</taxon>
        <taxon>Ascarididae</taxon>
        <taxon>Ascaris</taxon>
    </lineage>
</organism>
<feature type="domain" description="Ras-GEF" evidence="1">
    <location>
        <begin position="50"/>
        <end position="151"/>
    </location>
</feature>
<evidence type="ECO:0000313" key="3">
    <source>
        <dbReference type="WBParaSite" id="ALUE_0001214901-mRNA-1"/>
    </source>
</evidence>
<dbReference type="WBParaSite" id="ALUE_0001214901-mRNA-1">
    <property type="protein sequence ID" value="ALUE_0001214901-mRNA-1"/>
    <property type="gene ID" value="ALUE_0001214901"/>
</dbReference>